<evidence type="ECO:0000256" key="1">
    <source>
        <dbReference type="SAM" id="MobiDB-lite"/>
    </source>
</evidence>
<dbReference type="InterPro" id="IPR025404">
    <property type="entry name" value="DUF4130"/>
</dbReference>
<dbReference type="NCBIfam" id="TIGR03915">
    <property type="entry name" value="SAM_7_link_chp"/>
    <property type="match status" value="1"/>
</dbReference>
<proteinExistence type="predicted"/>
<feature type="region of interest" description="Disordered" evidence="1">
    <location>
        <begin position="257"/>
        <end position="295"/>
    </location>
</feature>
<reference evidence="3 4" key="1">
    <citation type="submission" date="2018-08" db="EMBL/GenBank/DDBJ databases">
        <title>Draft genome sequence of the cyanotroph, Pseudomonas monteilii BCN3.</title>
        <authorList>
            <person name="Jones L.B."/>
            <person name="Kunz D.A."/>
        </authorList>
    </citation>
    <scope>NUCLEOTIDE SEQUENCE [LARGE SCALE GENOMIC DNA]</scope>
    <source>
        <strain evidence="3 4">BCN3</strain>
    </source>
</reference>
<gene>
    <name evidence="3" type="ORF">D0894_13435</name>
</gene>
<evidence type="ECO:0000313" key="4">
    <source>
        <dbReference type="Proteomes" id="UP000265875"/>
    </source>
</evidence>
<sequence length="295" mass="33478">MGMIALDCDDQFATWRDQARVLLGHGIDPAEVTWSQGPMADLLAIPAAPPEGPGPFRAKVPAVLLSQLEQAACYRGEQRWNLLYEVLWRVAHGDRTAMLAGDRLGSELHRRIKQVTREAHHLHAFVRFVPLPEALADRLQLDLVAYHEPAHDVLESASPHFADRLGRLRWLIATPRDGIRFDGQDFDYQRQCPEHWQQWARNADDPGAELWRTYYRHTFNPARLNPDALRLHMPGRFWRHLPEGMLIPQLEGLARQGKQRDGQALEVASQAGKQISKPTRSYSNHPTSPSSSTPP</sequence>
<accession>A0A399M542</accession>
<feature type="compositionally biased region" description="Polar residues" evidence="1">
    <location>
        <begin position="271"/>
        <end position="285"/>
    </location>
</feature>
<comment type="caution">
    <text evidence="3">The sequence shown here is derived from an EMBL/GenBank/DDBJ whole genome shotgun (WGS) entry which is preliminary data.</text>
</comment>
<organism evidence="3 4">
    <name type="scientific">Pseudomonas monteilii</name>
    <dbReference type="NCBI Taxonomy" id="76759"/>
    <lineage>
        <taxon>Bacteria</taxon>
        <taxon>Pseudomonadati</taxon>
        <taxon>Pseudomonadota</taxon>
        <taxon>Gammaproteobacteria</taxon>
        <taxon>Pseudomonadales</taxon>
        <taxon>Pseudomonadaceae</taxon>
        <taxon>Pseudomonas</taxon>
    </lineage>
</organism>
<protein>
    <submittedName>
        <fullName evidence="3">DNA metabolism protein</fullName>
    </submittedName>
</protein>
<evidence type="ECO:0000313" key="3">
    <source>
        <dbReference type="EMBL" id="RII76900.1"/>
    </source>
</evidence>
<name>A0A399M542_9PSED</name>
<dbReference type="InterPro" id="IPR023875">
    <property type="entry name" value="DNA_repair_put"/>
</dbReference>
<dbReference type="EMBL" id="QWLL01000032">
    <property type="protein sequence ID" value="RII76900.1"/>
    <property type="molecule type" value="Genomic_DNA"/>
</dbReference>
<dbReference type="AlphaFoldDB" id="A0A399M542"/>
<dbReference type="Proteomes" id="UP000265875">
    <property type="component" value="Unassembled WGS sequence"/>
</dbReference>
<dbReference type="RefSeq" id="WP_119370128.1">
    <property type="nucleotide sequence ID" value="NZ_QWLL01000032.1"/>
</dbReference>
<feature type="compositionally biased region" description="Low complexity" evidence="1">
    <location>
        <begin position="286"/>
        <end position="295"/>
    </location>
</feature>
<evidence type="ECO:0000259" key="2">
    <source>
        <dbReference type="Pfam" id="PF13566"/>
    </source>
</evidence>
<dbReference type="Pfam" id="PF13566">
    <property type="entry name" value="DUF4130"/>
    <property type="match status" value="1"/>
</dbReference>
<feature type="domain" description="DUF4130" evidence="2">
    <location>
        <begin position="78"/>
        <end position="243"/>
    </location>
</feature>